<evidence type="ECO:0000313" key="3">
    <source>
        <dbReference type="Proteomes" id="UP000199427"/>
    </source>
</evidence>
<name>A0A1H9DJP3_9BACI</name>
<accession>A0A1H9DJP3</accession>
<dbReference type="AlphaFoldDB" id="A0A1H9DJP3"/>
<keyword evidence="1" id="KW-0472">Membrane</keyword>
<evidence type="ECO:0000256" key="1">
    <source>
        <dbReference type="SAM" id="Phobius"/>
    </source>
</evidence>
<sequence length="146" mass="17119">MSDENQGGILLKKFLSLIPILIVIAYLSANFARIETEVSLTDMSINWAPEEVKSFVNNHRDENGVHLMNRDQEKNLMYVYLNASYRGEDAVYYKDFDVKVEDEALEIYHTYEGIEQYNQDQDDQKLYKIIVVDDFEFSHFKSITES</sequence>
<dbReference type="EMBL" id="FOES01000007">
    <property type="protein sequence ID" value="SEQ13659.1"/>
    <property type="molecule type" value="Genomic_DNA"/>
</dbReference>
<evidence type="ECO:0000313" key="2">
    <source>
        <dbReference type="EMBL" id="SEQ13659.1"/>
    </source>
</evidence>
<proteinExistence type="predicted"/>
<keyword evidence="3" id="KW-1185">Reference proteome</keyword>
<keyword evidence="1" id="KW-0812">Transmembrane</keyword>
<feature type="transmembrane region" description="Helical" evidence="1">
    <location>
        <begin position="14"/>
        <end position="32"/>
    </location>
</feature>
<organism evidence="2 3">
    <name type="scientific">Piscibacillus halophilus</name>
    <dbReference type="NCBI Taxonomy" id="571933"/>
    <lineage>
        <taxon>Bacteria</taxon>
        <taxon>Bacillati</taxon>
        <taxon>Bacillota</taxon>
        <taxon>Bacilli</taxon>
        <taxon>Bacillales</taxon>
        <taxon>Bacillaceae</taxon>
        <taxon>Piscibacillus</taxon>
    </lineage>
</organism>
<keyword evidence="1" id="KW-1133">Transmembrane helix</keyword>
<protein>
    <submittedName>
        <fullName evidence="2">Uncharacterized protein</fullName>
    </submittedName>
</protein>
<gene>
    <name evidence="2" type="ORF">SAMN05216362_10737</name>
</gene>
<reference evidence="2 3" key="1">
    <citation type="submission" date="2016-10" db="EMBL/GenBank/DDBJ databases">
        <authorList>
            <person name="de Groot N.N."/>
        </authorList>
    </citation>
    <scope>NUCLEOTIDE SEQUENCE [LARGE SCALE GENOMIC DNA]</scope>
    <source>
        <strain evidence="2 3">DSM 21633</strain>
    </source>
</reference>
<dbReference type="Proteomes" id="UP000199427">
    <property type="component" value="Unassembled WGS sequence"/>
</dbReference>